<dbReference type="Proteomes" id="UP001220658">
    <property type="component" value="Unassembled WGS sequence"/>
</dbReference>
<dbReference type="PRINTS" id="PR00598">
    <property type="entry name" value="HTHMARR"/>
</dbReference>
<reference evidence="6" key="2">
    <citation type="journal article" date="2018" name="BMC Genomics">
        <title>Whole genome sequencing and function prediction of 133 gut anaerobes isolated from chicken caecum in pure cultures.</title>
        <authorList>
            <person name="Medvecky M."/>
            <person name="Cejkova D."/>
            <person name="Polansky O."/>
            <person name="Karasova D."/>
            <person name="Kubasova T."/>
            <person name="Cizek A."/>
            <person name="Rychlik I."/>
        </authorList>
    </citation>
    <scope>NUCLEOTIDE SEQUENCE</scope>
    <source>
        <strain evidence="6">An178</strain>
    </source>
</reference>
<protein>
    <submittedName>
        <fullName evidence="5 6">Transcriptional regulator</fullName>
    </submittedName>
</protein>
<dbReference type="PANTHER" id="PTHR42756:SF1">
    <property type="entry name" value="TRANSCRIPTIONAL REPRESSOR OF EMRAB OPERON"/>
    <property type="match status" value="1"/>
</dbReference>
<name>A0A1Y4LSI0_9FIRM</name>
<organism evidence="6 7">
    <name type="scientific">Faecalitalea cylindroides</name>
    <dbReference type="NCBI Taxonomy" id="39483"/>
    <lineage>
        <taxon>Bacteria</taxon>
        <taxon>Bacillati</taxon>
        <taxon>Bacillota</taxon>
        <taxon>Erysipelotrichia</taxon>
        <taxon>Erysipelotrichales</taxon>
        <taxon>Erysipelotrichaceae</taxon>
        <taxon>Faecalitalea</taxon>
    </lineage>
</organism>
<comment type="caution">
    <text evidence="6">The sequence shown here is derived from an EMBL/GenBank/DDBJ whole genome shotgun (WGS) entry which is preliminary data.</text>
</comment>
<evidence type="ECO:0000256" key="3">
    <source>
        <dbReference type="ARBA" id="ARBA00023163"/>
    </source>
</evidence>
<reference evidence="5" key="3">
    <citation type="submission" date="2023-01" db="EMBL/GenBank/DDBJ databases">
        <title>Human gut microbiome strain richness.</title>
        <authorList>
            <person name="Chen-Liaw A."/>
        </authorList>
    </citation>
    <scope>NUCLEOTIDE SEQUENCE</scope>
    <source>
        <strain evidence="5">D55st1_G4_D55t1_190419</strain>
    </source>
</reference>
<evidence type="ECO:0000256" key="2">
    <source>
        <dbReference type="ARBA" id="ARBA00023125"/>
    </source>
</evidence>
<keyword evidence="3" id="KW-0804">Transcription</keyword>
<dbReference type="SUPFAM" id="SSF46785">
    <property type="entry name" value="Winged helix' DNA-binding domain"/>
    <property type="match status" value="1"/>
</dbReference>
<evidence type="ECO:0000313" key="5">
    <source>
        <dbReference type="EMBL" id="MDC0827607.1"/>
    </source>
</evidence>
<dbReference type="PANTHER" id="PTHR42756">
    <property type="entry name" value="TRANSCRIPTIONAL REGULATOR, MARR"/>
    <property type="match status" value="1"/>
</dbReference>
<dbReference type="InterPro" id="IPR036388">
    <property type="entry name" value="WH-like_DNA-bd_sf"/>
</dbReference>
<keyword evidence="2" id="KW-0238">DNA-binding</keyword>
<gene>
    <name evidence="6" type="ORF">B5F14_07240</name>
    <name evidence="5" type="ORF">POG00_02655</name>
</gene>
<evidence type="ECO:0000313" key="6">
    <source>
        <dbReference type="EMBL" id="OUP59608.1"/>
    </source>
</evidence>
<evidence type="ECO:0000259" key="4">
    <source>
        <dbReference type="PROSITE" id="PS50995"/>
    </source>
</evidence>
<evidence type="ECO:0000313" key="7">
    <source>
        <dbReference type="Proteomes" id="UP000195447"/>
    </source>
</evidence>
<dbReference type="InterPro" id="IPR000835">
    <property type="entry name" value="HTH_MarR-typ"/>
</dbReference>
<accession>A0A1Y4LSI0</accession>
<dbReference type="InterPro" id="IPR036390">
    <property type="entry name" value="WH_DNA-bd_sf"/>
</dbReference>
<keyword evidence="7" id="KW-1185">Reference proteome</keyword>
<dbReference type="EMBL" id="JAQNCK010000005">
    <property type="protein sequence ID" value="MDC0827607.1"/>
    <property type="molecule type" value="Genomic_DNA"/>
</dbReference>
<dbReference type="AlphaFoldDB" id="A0A1Y4LSI0"/>
<dbReference type="Proteomes" id="UP000195447">
    <property type="component" value="Unassembled WGS sequence"/>
</dbReference>
<proteinExistence type="predicted"/>
<dbReference type="Pfam" id="PF01047">
    <property type="entry name" value="MarR"/>
    <property type="match status" value="1"/>
</dbReference>
<dbReference type="EMBL" id="NFKM01000013">
    <property type="protein sequence ID" value="OUP59608.1"/>
    <property type="molecule type" value="Genomic_DNA"/>
</dbReference>
<evidence type="ECO:0000256" key="1">
    <source>
        <dbReference type="ARBA" id="ARBA00023015"/>
    </source>
</evidence>
<dbReference type="SMART" id="SM00347">
    <property type="entry name" value="HTH_MARR"/>
    <property type="match status" value="1"/>
</dbReference>
<feature type="domain" description="HTH marR-type" evidence="4">
    <location>
        <begin position="1"/>
        <end position="139"/>
    </location>
</feature>
<dbReference type="GO" id="GO:0003700">
    <property type="term" value="F:DNA-binding transcription factor activity"/>
    <property type="evidence" value="ECO:0007669"/>
    <property type="project" value="InterPro"/>
</dbReference>
<dbReference type="GO" id="GO:0003677">
    <property type="term" value="F:DNA binding"/>
    <property type="evidence" value="ECO:0007669"/>
    <property type="project" value="UniProtKB-KW"/>
</dbReference>
<dbReference type="RefSeq" id="WP_051335201.1">
    <property type="nucleotide sequence ID" value="NZ_CABKSV010000071.1"/>
</dbReference>
<sequence>MSKESTINVINKSMYTLMEFTRKSRGPITGYRMRDLYILGFIFFDSKDHRATMSELAAHMNITPAAASQIISGYEKNGWVIRTRSEKDRRTVYVEISDKIKEHLKSKWRDNQQFLSDFLDELSPEDLDSLERILNKVLDYFEEYYK</sequence>
<dbReference type="PROSITE" id="PS50995">
    <property type="entry name" value="HTH_MARR_2"/>
    <property type="match status" value="1"/>
</dbReference>
<reference evidence="7" key="1">
    <citation type="submission" date="2017-04" db="EMBL/GenBank/DDBJ databases">
        <title>Function of individual gut microbiota members based on whole genome sequencing of pure cultures obtained from chicken caecum.</title>
        <authorList>
            <person name="Medvecky M."/>
            <person name="Cejkova D."/>
            <person name="Polansky O."/>
            <person name="Karasova D."/>
            <person name="Kubasova T."/>
            <person name="Cizek A."/>
            <person name="Rychlik I."/>
        </authorList>
    </citation>
    <scope>NUCLEOTIDE SEQUENCE [LARGE SCALE GENOMIC DNA]</scope>
    <source>
        <strain evidence="7">An178</strain>
    </source>
</reference>
<dbReference type="Gene3D" id="1.10.10.10">
    <property type="entry name" value="Winged helix-like DNA-binding domain superfamily/Winged helix DNA-binding domain"/>
    <property type="match status" value="1"/>
</dbReference>
<keyword evidence="1" id="KW-0805">Transcription regulation</keyword>
<dbReference type="GeneID" id="79877316"/>